<dbReference type="RefSeq" id="WP_153272343.1">
    <property type="nucleotide sequence ID" value="NZ_CP043498.1"/>
</dbReference>
<dbReference type="EMBL" id="CP043498">
    <property type="protein sequence ID" value="QFY62336.1"/>
    <property type="molecule type" value="Genomic_DNA"/>
</dbReference>
<keyword evidence="2" id="KW-0808">Transferase</keyword>
<dbReference type="PANTHER" id="PTHR43451">
    <property type="entry name" value="ACETYLTRANSFERASE (GNAT) FAMILY PROTEIN"/>
    <property type="match status" value="1"/>
</dbReference>
<reference evidence="2 3" key="1">
    <citation type="submission" date="2019-08" db="EMBL/GenBank/DDBJ databases">
        <title>Prosopis cineraria nodule microbiome.</title>
        <authorList>
            <person name="Ali R."/>
            <person name="Chaluvadi S.R."/>
            <person name="Wang X."/>
        </authorList>
    </citation>
    <scope>NUCLEOTIDE SEQUENCE [LARGE SCALE GENOMIC DNA]</scope>
    <source>
        <strain evidence="2 3">BG7</strain>
    </source>
</reference>
<evidence type="ECO:0000313" key="2">
    <source>
        <dbReference type="EMBL" id="QFY62336.1"/>
    </source>
</evidence>
<gene>
    <name evidence="2" type="ORF">FZ934_02825</name>
</gene>
<evidence type="ECO:0000259" key="1">
    <source>
        <dbReference type="PROSITE" id="PS51186"/>
    </source>
</evidence>
<dbReference type="Pfam" id="PF13673">
    <property type="entry name" value="Acetyltransf_10"/>
    <property type="match status" value="1"/>
</dbReference>
<evidence type="ECO:0000313" key="3">
    <source>
        <dbReference type="Proteomes" id="UP000326881"/>
    </source>
</evidence>
<name>A0A5Q0C8T9_9HYPH</name>
<dbReference type="CDD" id="cd04301">
    <property type="entry name" value="NAT_SF"/>
    <property type="match status" value="1"/>
</dbReference>
<accession>A0A5Q0C8T9</accession>
<dbReference type="PANTHER" id="PTHR43451:SF1">
    <property type="entry name" value="ACETYLTRANSFERASE"/>
    <property type="match status" value="1"/>
</dbReference>
<dbReference type="GO" id="GO:0016747">
    <property type="term" value="F:acyltransferase activity, transferring groups other than amino-acyl groups"/>
    <property type="evidence" value="ECO:0007669"/>
    <property type="project" value="InterPro"/>
</dbReference>
<dbReference type="InterPro" id="IPR000182">
    <property type="entry name" value="GNAT_dom"/>
</dbReference>
<dbReference type="InterPro" id="IPR052564">
    <property type="entry name" value="N-acetyltrans/Recomb-assoc"/>
</dbReference>
<keyword evidence="3" id="KW-1185">Reference proteome</keyword>
<feature type="domain" description="N-acetyltransferase" evidence="1">
    <location>
        <begin position="13"/>
        <end position="164"/>
    </location>
</feature>
<protein>
    <submittedName>
        <fullName evidence="2">GNAT family N-acetyltransferase</fullName>
    </submittedName>
</protein>
<sequence length="164" mass="18520">MTGDDVSSSKSLPAIRPYMADDCDATVEIFLRAIREVASKDYGPAEIDAWAKVEDREAWAVRRASRPAWIAEVDGKPAGFTDLEPDGHLDMMFVHPDFQGMGIASLLLQSVETQARLWALSRLFTEASLTARPFFERRGFVLLAQQSVEKRGQRLTNFRMEKRI</sequence>
<dbReference type="Gene3D" id="3.40.630.30">
    <property type="match status" value="1"/>
</dbReference>
<dbReference type="KEGG" id="rgr:FZ934_02825"/>
<dbReference type="Proteomes" id="UP000326881">
    <property type="component" value="Chromosome"/>
</dbReference>
<proteinExistence type="predicted"/>
<dbReference type="SUPFAM" id="SSF55729">
    <property type="entry name" value="Acyl-CoA N-acyltransferases (Nat)"/>
    <property type="match status" value="1"/>
</dbReference>
<dbReference type="OrthoDB" id="9789081at2"/>
<dbReference type="InterPro" id="IPR016181">
    <property type="entry name" value="Acyl_CoA_acyltransferase"/>
</dbReference>
<dbReference type="AlphaFoldDB" id="A0A5Q0C8T9"/>
<organism evidence="2 3">
    <name type="scientific">Rhizobium grahamii</name>
    <dbReference type="NCBI Taxonomy" id="1120045"/>
    <lineage>
        <taxon>Bacteria</taxon>
        <taxon>Pseudomonadati</taxon>
        <taxon>Pseudomonadota</taxon>
        <taxon>Alphaproteobacteria</taxon>
        <taxon>Hyphomicrobiales</taxon>
        <taxon>Rhizobiaceae</taxon>
        <taxon>Rhizobium/Agrobacterium group</taxon>
        <taxon>Rhizobium</taxon>
    </lineage>
</organism>
<dbReference type="PROSITE" id="PS51186">
    <property type="entry name" value="GNAT"/>
    <property type="match status" value="1"/>
</dbReference>